<dbReference type="InterPro" id="IPR014051">
    <property type="entry name" value="Phosphoesterase_HXTX"/>
</dbReference>
<dbReference type="PANTHER" id="PTHR35561:SF1">
    <property type="entry name" value="RNA 2',3'-CYCLIC PHOSPHODIESTERASE"/>
    <property type="match status" value="1"/>
</dbReference>
<dbReference type="InterPro" id="IPR004175">
    <property type="entry name" value="RNA_CPDase"/>
</dbReference>
<feature type="domain" description="Phosphoesterase HXTX" evidence="3">
    <location>
        <begin position="8"/>
        <end position="86"/>
    </location>
</feature>
<evidence type="ECO:0000259" key="3">
    <source>
        <dbReference type="Pfam" id="PF02834"/>
    </source>
</evidence>
<feature type="domain" description="Phosphoesterase HXTX" evidence="3">
    <location>
        <begin position="93"/>
        <end position="168"/>
    </location>
</feature>
<evidence type="ECO:0000313" key="4">
    <source>
        <dbReference type="EMBL" id="PHQ24422.1"/>
    </source>
</evidence>
<reference evidence="4 5" key="1">
    <citation type="submission" date="2017-09" db="EMBL/GenBank/DDBJ databases">
        <title>The draft genome sequences of Marinobacter guineae M3B.</title>
        <authorList>
            <person name="Cao J."/>
        </authorList>
    </citation>
    <scope>NUCLEOTIDE SEQUENCE [LARGE SCALE GENOMIC DNA]</scope>
    <source>
        <strain evidence="4 5">M3B</strain>
    </source>
</reference>
<organism evidence="4 5">
    <name type="scientific">Marinobacter guineae</name>
    <dbReference type="NCBI Taxonomy" id="432303"/>
    <lineage>
        <taxon>Bacteria</taxon>
        <taxon>Pseudomonadati</taxon>
        <taxon>Pseudomonadota</taxon>
        <taxon>Gammaproteobacteria</taxon>
        <taxon>Pseudomonadales</taxon>
        <taxon>Marinobacteraceae</taxon>
        <taxon>Marinobacter</taxon>
    </lineage>
</organism>
<comment type="function">
    <text evidence="2">Hydrolyzes RNA 2',3'-cyclic phosphodiester to an RNA 2'-phosphomonoester.</text>
</comment>
<dbReference type="Gene3D" id="3.90.1140.10">
    <property type="entry name" value="Cyclic phosphodiesterase"/>
    <property type="match status" value="1"/>
</dbReference>
<evidence type="ECO:0000256" key="2">
    <source>
        <dbReference type="HAMAP-Rule" id="MF_01940"/>
    </source>
</evidence>
<proteinExistence type="inferred from homology"/>
<name>A0A2G1VCK7_9GAMM</name>
<comment type="catalytic activity">
    <reaction evidence="2">
        <text>a 3'-end 2',3'-cyclophospho-ribonucleotide-RNA + H2O = a 3'-end 2'-phospho-ribonucleotide-RNA + H(+)</text>
        <dbReference type="Rhea" id="RHEA:11828"/>
        <dbReference type="Rhea" id="RHEA-COMP:10464"/>
        <dbReference type="Rhea" id="RHEA-COMP:17353"/>
        <dbReference type="ChEBI" id="CHEBI:15377"/>
        <dbReference type="ChEBI" id="CHEBI:15378"/>
        <dbReference type="ChEBI" id="CHEBI:83064"/>
        <dbReference type="ChEBI" id="CHEBI:173113"/>
        <dbReference type="EC" id="3.1.4.58"/>
    </reaction>
</comment>
<dbReference type="Pfam" id="PF02834">
    <property type="entry name" value="LigT_PEase"/>
    <property type="match status" value="2"/>
</dbReference>
<feature type="active site" description="Proton acceptor" evidence="2">
    <location>
        <position position="121"/>
    </location>
</feature>
<sequence>MPRLFFGLEIPAEIKDRLLKVRTEVSGAKWQSAEQMHITLLFLGRVEEERQAAVCNAAREIPMEAFELDVVGLGCFGQPRSPRNLWVGVQPAAPVAGLNDALKDRMESLGLATESRAFRPHITLARFRRQSGSVESLLAGHGETTFGRFPVNEFVLFESKQDTGNSVYTVIERYRLSLSD</sequence>
<dbReference type="AlphaFoldDB" id="A0A2G1VCK7"/>
<feature type="active site" description="Proton donor" evidence="2">
    <location>
        <position position="37"/>
    </location>
</feature>
<dbReference type="GO" id="GO:0004113">
    <property type="term" value="F:2',3'-cyclic-nucleotide 3'-phosphodiesterase activity"/>
    <property type="evidence" value="ECO:0007669"/>
    <property type="project" value="InterPro"/>
</dbReference>
<dbReference type="HAMAP" id="MF_01940">
    <property type="entry name" value="RNA_CPDase"/>
    <property type="match status" value="1"/>
</dbReference>
<dbReference type="NCBIfam" id="TIGR02258">
    <property type="entry name" value="2_5_ligase"/>
    <property type="match status" value="1"/>
</dbReference>
<dbReference type="PANTHER" id="PTHR35561">
    <property type="entry name" value="RNA 2',3'-CYCLIC PHOSPHODIESTERASE"/>
    <property type="match status" value="1"/>
</dbReference>
<protein>
    <recommendedName>
        <fullName evidence="2">RNA 2',3'-cyclic phosphodiesterase</fullName>
        <shortName evidence="2">RNA 2',3'-CPDase</shortName>
        <ecNumber evidence="2">3.1.4.58</ecNumber>
    </recommendedName>
</protein>
<dbReference type="InterPro" id="IPR009097">
    <property type="entry name" value="Cyclic_Pdiesterase"/>
</dbReference>
<dbReference type="EMBL" id="NTFI01000005">
    <property type="protein sequence ID" value="PHQ24422.1"/>
    <property type="molecule type" value="Genomic_DNA"/>
</dbReference>
<dbReference type="GO" id="GO:0008664">
    <property type="term" value="F:RNA 2',3'-cyclic 3'-phosphodiesterase activity"/>
    <property type="evidence" value="ECO:0007669"/>
    <property type="project" value="UniProtKB-EC"/>
</dbReference>
<comment type="caution">
    <text evidence="4">The sequence shown here is derived from an EMBL/GenBank/DDBJ whole genome shotgun (WGS) entry which is preliminary data.</text>
</comment>
<keyword evidence="5" id="KW-1185">Reference proteome</keyword>
<dbReference type="RefSeq" id="WP_099619198.1">
    <property type="nucleotide sequence ID" value="NZ_KZ319341.1"/>
</dbReference>
<dbReference type="SUPFAM" id="SSF55144">
    <property type="entry name" value="LigT-like"/>
    <property type="match status" value="1"/>
</dbReference>
<dbReference type="EC" id="3.1.4.58" evidence="2"/>
<feature type="short sequence motif" description="HXTX 1" evidence="2">
    <location>
        <begin position="37"/>
        <end position="40"/>
    </location>
</feature>
<dbReference type="OrthoDB" id="7061261at2"/>
<feature type="short sequence motif" description="HXTX 2" evidence="2">
    <location>
        <begin position="121"/>
        <end position="124"/>
    </location>
</feature>
<keyword evidence="1 2" id="KW-0378">Hydrolase</keyword>
<gene>
    <name evidence="4" type="ORF">CLH62_16085</name>
</gene>
<dbReference type="Proteomes" id="UP000229044">
    <property type="component" value="Unassembled WGS sequence"/>
</dbReference>
<accession>A0A2G1VCK7</accession>
<comment type="similarity">
    <text evidence="2">Belongs to the 2H phosphoesterase superfamily. ThpR family.</text>
</comment>
<evidence type="ECO:0000313" key="5">
    <source>
        <dbReference type="Proteomes" id="UP000229044"/>
    </source>
</evidence>
<evidence type="ECO:0000256" key="1">
    <source>
        <dbReference type="ARBA" id="ARBA00022801"/>
    </source>
</evidence>